<feature type="repeat" description="TPR" evidence="2">
    <location>
        <begin position="145"/>
        <end position="178"/>
    </location>
</feature>
<dbReference type="Pfam" id="PF13176">
    <property type="entry name" value="TPR_7"/>
    <property type="match status" value="1"/>
</dbReference>
<dbReference type="OrthoDB" id="350246at2"/>
<feature type="repeat" description="TPR" evidence="2">
    <location>
        <begin position="215"/>
        <end position="248"/>
    </location>
</feature>
<dbReference type="InterPro" id="IPR019734">
    <property type="entry name" value="TPR_rpt"/>
</dbReference>
<accession>A0A5C1QJA8</accession>
<dbReference type="InterPro" id="IPR011990">
    <property type="entry name" value="TPR-like_helical_dom_sf"/>
</dbReference>
<protein>
    <submittedName>
        <fullName evidence="3">Tetratricopeptide repeat protein</fullName>
    </submittedName>
</protein>
<dbReference type="PROSITE" id="PS50005">
    <property type="entry name" value="TPR"/>
    <property type="match status" value="3"/>
</dbReference>
<dbReference type="Gene3D" id="1.25.40.10">
    <property type="entry name" value="Tetratricopeptide repeat domain"/>
    <property type="match status" value="2"/>
</dbReference>
<feature type="repeat" description="TPR" evidence="2">
    <location>
        <begin position="249"/>
        <end position="282"/>
    </location>
</feature>
<dbReference type="SMART" id="SM00028">
    <property type="entry name" value="TPR"/>
    <property type="match status" value="4"/>
</dbReference>
<keyword evidence="2" id="KW-0802">TPR repeat</keyword>
<dbReference type="PANTHER" id="PTHR14699:SF0">
    <property type="entry name" value="TETRATRICOPEPTIDE REPEAT PROTEIN 21 HOMOLOG"/>
    <property type="match status" value="1"/>
</dbReference>
<dbReference type="GO" id="GO:0030991">
    <property type="term" value="C:intraciliary transport particle A"/>
    <property type="evidence" value="ECO:0007669"/>
    <property type="project" value="TreeGrafter"/>
</dbReference>
<organism evidence="3 4">
    <name type="scientific">Oceanispirochaeta crateris</name>
    <dbReference type="NCBI Taxonomy" id="2518645"/>
    <lineage>
        <taxon>Bacteria</taxon>
        <taxon>Pseudomonadati</taxon>
        <taxon>Spirochaetota</taxon>
        <taxon>Spirochaetia</taxon>
        <taxon>Spirochaetales</taxon>
        <taxon>Spirochaetaceae</taxon>
        <taxon>Oceanispirochaeta</taxon>
    </lineage>
</organism>
<evidence type="ECO:0000313" key="3">
    <source>
        <dbReference type="EMBL" id="QEN07557.1"/>
    </source>
</evidence>
<name>A0A5C1QJA8_9SPIO</name>
<dbReference type="Proteomes" id="UP000324209">
    <property type="component" value="Chromosome"/>
</dbReference>
<evidence type="ECO:0000256" key="2">
    <source>
        <dbReference type="PROSITE-ProRule" id="PRU00339"/>
    </source>
</evidence>
<sequence>MILTVMLLVLAFWGVFRGSLFFNRQLKAQPTDLNLIRLWNLQDYDSILTLTETNLINNPMDPYSLIFSGFASYHKAISQISADEVNLYLNKAVLDLRKALILKDLPQVELVYYILGKSYLYKGKYYADLSIKYLYKAIEAGYENLDSYEFLGEAYSYLGEYDKSIESYEIALKKFQSDRLYLKIAEDSFKFREYEKAAEYYKILIDHTTDESLQKEGLFQLGKLYYDIKNLKSAEETFTTLTDLDPTVAEAFFLLGEINYLNQDNQSARAYWHQTLRIDPEHRGARLRLYN</sequence>
<dbReference type="InterPro" id="IPR040364">
    <property type="entry name" value="TTC21A/TTC21B"/>
</dbReference>
<dbReference type="AlphaFoldDB" id="A0A5C1QJA8"/>
<dbReference type="KEGG" id="ock:EXM22_05990"/>
<dbReference type="EMBL" id="CP036150">
    <property type="protein sequence ID" value="QEN07557.1"/>
    <property type="molecule type" value="Genomic_DNA"/>
</dbReference>
<keyword evidence="4" id="KW-1185">Reference proteome</keyword>
<gene>
    <name evidence="3" type="ORF">EXM22_05990</name>
</gene>
<evidence type="ECO:0000256" key="1">
    <source>
        <dbReference type="ARBA" id="ARBA00010935"/>
    </source>
</evidence>
<comment type="similarity">
    <text evidence="1">Belongs to the TTC21 family.</text>
</comment>
<evidence type="ECO:0000313" key="4">
    <source>
        <dbReference type="Proteomes" id="UP000324209"/>
    </source>
</evidence>
<proteinExistence type="inferred from homology"/>
<dbReference type="Pfam" id="PF13432">
    <property type="entry name" value="TPR_16"/>
    <property type="match status" value="1"/>
</dbReference>
<reference evidence="3 4" key="1">
    <citation type="submission" date="2019-02" db="EMBL/GenBank/DDBJ databases">
        <title>Complete Genome Sequence and Methylome Analysis of free living Spirochaetas.</title>
        <authorList>
            <person name="Fomenkov A."/>
            <person name="Dubinina G."/>
            <person name="Leshcheva N."/>
            <person name="Mikheeva N."/>
            <person name="Grabovich M."/>
            <person name="Vincze T."/>
            <person name="Roberts R.J."/>
        </authorList>
    </citation>
    <scope>NUCLEOTIDE SEQUENCE [LARGE SCALE GENOMIC DNA]</scope>
    <source>
        <strain evidence="3 4">K2</strain>
    </source>
</reference>
<dbReference type="PANTHER" id="PTHR14699">
    <property type="entry name" value="STI2 PROTEIN-RELATED"/>
    <property type="match status" value="1"/>
</dbReference>
<dbReference type="SUPFAM" id="SSF48452">
    <property type="entry name" value="TPR-like"/>
    <property type="match status" value="1"/>
</dbReference>
<dbReference type="RefSeq" id="WP_149485637.1">
    <property type="nucleotide sequence ID" value="NZ_CP036150.1"/>
</dbReference>